<accession>A0A0N0BCP7</accession>
<dbReference type="Proteomes" id="UP000053105">
    <property type="component" value="Unassembled WGS sequence"/>
</dbReference>
<evidence type="ECO:0000313" key="2">
    <source>
        <dbReference type="Proteomes" id="UP000053105"/>
    </source>
</evidence>
<keyword evidence="2" id="KW-1185">Reference proteome</keyword>
<evidence type="ECO:0000313" key="1">
    <source>
        <dbReference type="EMBL" id="KOX69284.1"/>
    </source>
</evidence>
<proteinExistence type="predicted"/>
<sequence length="162" mass="17358">MVDQCLHSLSLFLSLSRSLIIQSVVQFLERRTVAAARSARYSVASAWPAWVATALAHLVELRHLNSLPDSFEIDAYHASTATAAATSSSAALLFPQQNLTDLFEQRTVDGCSFVGLVTGRYGCISTAAATTTTERVTTAATSTRSAVAVAGRDWWFGQGEPC</sequence>
<dbReference type="AlphaFoldDB" id="A0A0N0BCP7"/>
<name>A0A0N0BCP7_9HYME</name>
<organism evidence="1 2">
    <name type="scientific">Melipona quadrifasciata</name>
    <dbReference type="NCBI Taxonomy" id="166423"/>
    <lineage>
        <taxon>Eukaryota</taxon>
        <taxon>Metazoa</taxon>
        <taxon>Ecdysozoa</taxon>
        <taxon>Arthropoda</taxon>
        <taxon>Hexapoda</taxon>
        <taxon>Insecta</taxon>
        <taxon>Pterygota</taxon>
        <taxon>Neoptera</taxon>
        <taxon>Endopterygota</taxon>
        <taxon>Hymenoptera</taxon>
        <taxon>Apocrita</taxon>
        <taxon>Aculeata</taxon>
        <taxon>Apoidea</taxon>
        <taxon>Anthophila</taxon>
        <taxon>Apidae</taxon>
        <taxon>Melipona</taxon>
    </lineage>
</organism>
<protein>
    <submittedName>
        <fullName evidence="1">Uncharacterized protein</fullName>
    </submittedName>
</protein>
<reference evidence="1 2" key="1">
    <citation type="submission" date="2015-07" db="EMBL/GenBank/DDBJ databases">
        <title>The genome of Melipona quadrifasciata.</title>
        <authorList>
            <person name="Pan H."/>
            <person name="Kapheim K."/>
        </authorList>
    </citation>
    <scope>NUCLEOTIDE SEQUENCE [LARGE SCALE GENOMIC DNA]</scope>
    <source>
        <strain evidence="1">0111107301</strain>
        <tissue evidence="1">Whole body</tissue>
    </source>
</reference>
<gene>
    <name evidence="1" type="ORF">WN51_04321</name>
</gene>
<dbReference type="EMBL" id="KQ435896">
    <property type="protein sequence ID" value="KOX69284.1"/>
    <property type="molecule type" value="Genomic_DNA"/>
</dbReference>